<accession>A0A645F4D1</accession>
<dbReference type="SUPFAM" id="SSF52172">
    <property type="entry name" value="CheY-like"/>
    <property type="match status" value="1"/>
</dbReference>
<feature type="domain" description="Response regulatory" evidence="2">
    <location>
        <begin position="1"/>
        <end position="89"/>
    </location>
</feature>
<gene>
    <name evidence="3" type="primary">rssB_42</name>
    <name evidence="3" type="ORF">SDC9_155571</name>
</gene>
<dbReference type="InterPro" id="IPR011006">
    <property type="entry name" value="CheY-like_superfamily"/>
</dbReference>
<dbReference type="InterPro" id="IPR050595">
    <property type="entry name" value="Bact_response_regulator"/>
</dbReference>
<organism evidence="3">
    <name type="scientific">bioreactor metagenome</name>
    <dbReference type="NCBI Taxonomy" id="1076179"/>
    <lineage>
        <taxon>unclassified sequences</taxon>
        <taxon>metagenomes</taxon>
        <taxon>ecological metagenomes</taxon>
    </lineage>
</organism>
<dbReference type="EMBL" id="VSSQ01054318">
    <property type="protein sequence ID" value="MPN08289.1"/>
    <property type="molecule type" value="Genomic_DNA"/>
</dbReference>
<dbReference type="Pfam" id="PF00072">
    <property type="entry name" value="Response_reg"/>
    <property type="match status" value="1"/>
</dbReference>
<dbReference type="GO" id="GO:0000160">
    <property type="term" value="P:phosphorelay signal transduction system"/>
    <property type="evidence" value="ECO:0007669"/>
    <property type="project" value="InterPro"/>
</dbReference>
<dbReference type="InterPro" id="IPR001789">
    <property type="entry name" value="Sig_transdc_resp-reg_receiver"/>
</dbReference>
<reference evidence="3" key="1">
    <citation type="submission" date="2019-08" db="EMBL/GenBank/DDBJ databases">
        <authorList>
            <person name="Kucharzyk K."/>
            <person name="Murdoch R.W."/>
            <person name="Higgins S."/>
            <person name="Loffler F."/>
        </authorList>
    </citation>
    <scope>NUCLEOTIDE SEQUENCE</scope>
</reference>
<dbReference type="PROSITE" id="PS50110">
    <property type="entry name" value="RESPONSE_REGULATORY"/>
    <property type="match status" value="1"/>
</dbReference>
<dbReference type="Gene3D" id="3.40.50.2300">
    <property type="match status" value="1"/>
</dbReference>
<evidence type="ECO:0000256" key="1">
    <source>
        <dbReference type="ARBA" id="ARBA00022553"/>
    </source>
</evidence>
<evidence type="ECO:0000259" key="2">
    <source>
        <dbReference type="PROSITE" id="PS50110"/>
    </source>
</evidence>
<dbReference type="PANTHER" id="PTHR44591:SF3">
    <property type="entry name" value="RESPONSE REGULATORY DOMAIN-CONTAINING PROTEIN"/>
    <property type="match status" value="1"/>
</dbReference>
<name>A0A645F4D1_9ZZZZ</name>
<dbReference type="PANTHER" id="PTHR44591">
    <property type="entry name" value="STRESS RESPONSE REGULATOR PROTEIN 1"/>
    <property type="match status" value="1"/>
</dbReference>
<evidence type="ECO:0000313" key="3">
    <source>
        <dbReference type="EMBL" id="MPN08289.1"/>
    </source>
</evidence>
<sequence>MCAENGKDGFELLSRSTFELVFLDIKLPEMSGTEVMRRANKLAIQSTFIIMTAYPTIKNAVECTKLGAVAYLQKPFTIERLHTLLTDLDTASNRKKEGSLLEIEQALEERKPDQALNLIKENISSYLTNPEMYHLLSRTYDQLGDKKNADRFARVAGFLMDP</sequence>
<keyword evidence="1" id="KW-0597">Phosphoprotein</keyword>
<comment type="caution">
    <text evidence="3">The sequence shown here is derived from an EMBL/GenBank/DDBJ whole genome shotgun (WGS) entry which is preliminary data.</text>
</comment>
<dbReference type="AlphaFoldDB" id="A0A645F4D1"/>
<proteinExistence type="predicted"/>
<protein>
    <submittedName>
        <fullName evidence="3">Regulator of RpoS</fullName>
    </submittedName>
</protein>